<gene>
    <name evidence="1" type="ORF">LCGC14_0845620</name>
</gene>
<organism evidence="1">
    <name type="scientific">marine sediment metagenome</name>
    <dbReference type="NCBI Taxonomy" id="412755"/>
    <lineage>
        <taxon>unclassified sequences</taxon>
        <taxon>metagenomes</taxon>
        <taxon>ecological metagenomes</taxon>
    </lineage>
</organism>
<dbReference type="AlphaFoldDB" id="A0A0F9RWL8"/>
<accession>A0A0F9RWL8</accession>
<proteinExistence type="predicted"/>
<name>A0A0F9RWL8_9ZZZZ</name>
<protein>
    <submittedName>
        <fullName evidence="1">Uncharacterized protein</fullName>
    </submittedName>
</protein>
<sequence>MKACQCNATDEPGCAQEAGKESCECFCHLLHKVVGNLTMPLESMGRLMLKPFLDPMAGDHDAFIVTNEEPKVALANIVKPTGKARIKAAELGIEFDEQVIVDEG</sequence>
<evidence type="ECO:0000313" key="1">
    <source>
        <dbReference type="EMBL" id="KKN29306.1"/>
    </source>
</evidence>
<reference evidence="1" key="1">
    <citation type="journal article" date="2015" name="Nature">
        <title>Complex archaea that bridge the gap between prokaryotes and eukaryotes.</title>
        <authorList>
            <person name="Spang A."/>
            <person name="Saw J.H."/>
            <person name="Jorgensen S.L."/>
            <person name="Zaremba-Niedzwiedzka K."/>
            <person name="Martijn J."/>
            <person name="Lind A.E."/>
            <person name="van Eijk R."/>
            <person name="Schleper C."/>
            <person name="Guy L."/>
            <person name="Ettema T.J."/>
        </authorList>
    </citation>
    <scope>NUCLEOTIDE SEQUENCE</scope>
</reference>
<dbReference type="EMBL" id="LAZR01002497">
    <property type="protein sequence ID" value="KKN29306.1"/>
    <property type="molecule type" value="Genomic_DNA"/>
</dbReference>
<comment type="caution">
    <text evidence="1">The sequence shown here is derived from an EMBL/GenBank/DDBJ whole genome shotgun (WGS) entry which is preliminary data.</text>
</comment>